<dbReference type="EC" id="3.5.1.98" evidence="3"/>
<gene>
    <name evidence="11" type="ORF">LAQU0_S04e06744g</name>
</gene>
<dbReference type="Pfam" id="PF00850">
    <property type="entry name" value="Hist_deacetyl"/>
    <property type="match status" value="1"/>
</dbReference>
<comment type="similarity">
    <text evidence="2">Belongs to the histone deacetylase family. HD type 1 subfamily.</text>
</comment>
<comment type="subcellular location">
    <subcellularLocation>
        <location evidence="1">Nucleus</location>
    </subcellularLocation>
</comment>
<dbReference type="SUPFAM" id="SSF52768">
    <property type="entry name" value="Arginase/deacetylase"/>
    <property type="match status" value="1"/>
</dbReference>
<dbReference type="PANTHER" id="PTHR10625">
    <property type="entry name" value="HISTONE DEACETYLASE HDAC1-RELATED"/>
    <property type="match status" value="1"/>
</dbReference>
<dbReference type="OrthoDB" id="73273at2759"/>
<evidence type="ECO:0000256" key="9">
    <source>
        <dbReference type="ARBA" id="ARBA00023242"/>
    </source>
</evidence>
<dbReference type="GO" id="GO:0141221">
    <property type="term" value="F:histone deacetylase activity, hydrolytic mechanism"/>
    <property type="evidence" value="ECO:0007669"/>
    <property type="project" value="UniProtKB-EC"/>
</dbReference>
<dbReference type="InterPro" id="IPR023801">
    <property type="entry name" value="His_deacetylse_dom"/>
</dbReference>
<evidence type="ECO:0000256" key="1">
    <source>
        <dbReference type="ARBA" id="ARBA00004123"/>
    </source>
</evidence>
<dbReference type="GO" id="GO:0031507">
    <property type="term" value="P:heterochromatin formation"/>
    <property type="evidence" value="ECO:0007669"/>
    <property type="project" value="TreeGrafter"/>
</dbReference>
<dbReference type="GO" id="GO:0005634">
    <property type="term" value="C:nucleus"/>
    <property type="evidence" value="ECO:0007669"/>
    <property type="project" value="UniProtKB-SubCell"/>
</dbReference>
<keyword evidence="6" id="KW-0156">Chromatin regulator</keyword>
<dbReference type="Gene3D" id="3.40.800.20">
    <property type="entry name" value="Histone deacetylase domain"/>
    <property type="match status" value="1"/>
</dbReference>
<evidence type="ECO:0000256" key="4">
    <source>
        <dbReference type="ARBA" id="ARBA00022491"/>
    </source>
</evidence>
<dbReference type="PANTHER" id="PTHR10625:SF14">
    <property type="entry name" value="HISTONE DEACETYLASE 8"/>
    <property type="match status" value="1"/>
</dbReference>
<organism evidence="11 12">
    <name type="scientific">Lachancea quebecensis</name>
    <dbReference type="NCBI Taxonomy" id="1654605"/>
    <lineage>
        <taxon>Eukaryota</taxon>
        <taxon>Fungi</taxon>
        <taxon>Dikarya</taxon>
        <taxon>Ascomycota</taxon>
        <taxon>Saccharomycotina</taxon>
        <taxon>Saccharomycetes</taxon>
        <taxon>Saccharomycetales</taxon>
        <taxon>Saccharomycetaceae</taxon>
        <taxon>Lachancea</taxon>
    </lineage>
</organism>
<keyword evidence="8" id="KW-0804">Transcription</keyword>
<dbReference type="InterPro" id="IPR023696">
    <property type="entry name" value="Ureohydrolase_dom_sf"/>
</dbReference>
<evidence type="ECO:0000313" key="12">
    <source>
        <dbReference type="Proteomes" id="UP000236544"/>
    </source>
</evidence>
<evidence type="ECO:0000256" key="2">
    <source>
        <dbReference type="ARBA" id="ARBA00006457"/>
    </source>
</evidence>
<name>A0A0P1KQ75_9SACH</name>
<keyword evidence="5" id="KW-0378">Hydrolase</keyword>
<feature type="domain" description="Histone deacetylase" evidence="10">
    <location>
        <begin position="26"/>
        <end position="399"/>
    </location>
</feature>
<keyword evidence="7" id="KW-0805">Transcription regulation</keyword>
<accession>A0A0P1KQ75</accession>
<evidence type="ECO:0000256" key="7">
    <source>
        <dbReference type="ARBA" id="ARBA00023015"/>
    </source>
</evidence>
<dbReference type="AlphaFoldDB" id="A0A0P1KQ75"/>
<dbReference type="InterPro" id="IPR037138">
    <property type="entry name" value="His_deacetylse_dom_sf"/>
</dbReference>
<evidence type="ECO:0000256" key="3">
    <source>
        <dbReference type="ARBA" id="ARBA00012111"/>
    </source>
</evidence>
<evidence type="ECO:0000256" key="5">
    <source>
        <dbReference type="ARBA" id="ARBA00022801"/>
    </source>
</evidence>
<evidence type="ECO:0000256" key="8">
    <source>
        <dbReference type="ARBA" id="ARBA00023163"/>
    </source>
</evidence>
<protein>
    <recommendedName>
        <fullName evidence="3">histone deacetylase</fullName>
        <ecNumber evidence="3">3.5.1.98</ecNumber>
    </recommendedName>
</protein>
<evidence type="ECO:0000313" key="11">
    <source>
        <dbReference type="EMBL" id="CUS22038.1"/>
    </source>
</evidence>
<keyword evidence="4" id="KW-0678">Repressor</keyword>
<dbReference type="GO" id="GO:0006355">
    <property type="term" value="P:regulation of DNA-templated transcription"/>
    <property type="evidence" value="ECO:0007669"/>
    <property type="project" value="UniProtKB-ARBA"/>
</dbReference>
<dbReference type="Proteomes" id="UP000236544">
    <property type="component" value="Unassembled WGS sequence"/>
</dbReference>
<sequence>MVYLTISTSPFQSQVSDLLPCNNNAKSSLSFALLNAYGLLKYFDEVITLPSSSINDLTQFHSKDYLRLVLDPELVKDNADNESDPGWQSLASAARDWGELHDKTQQPPWFENKKLLYGFYAHTLGLDQHSEGGSCARCMELKSSSADSPRVEPHSEYKSEVSEIDLNSSVLEKYGLSHDCYLFPYLPLYCEVIAGATLSLVRAACLRQERTISINWDGGRHHASRSRASGFCYINDIVLLVQKLRRRGIRRISYVDFDLHHCDGVERAFQYSQSVQTISVHLHEPGFFPGTGSLKEAAAGKNVVDIPVQHGMDDAFLNQLVHRVIMPCLRRHNPEVIVIQCGGDGLMGDKYKEWQLTIKGLADSILNILRGLSDANVVLLGGGGYNERLMSRFYTYLTWKVVEFSRDECLADPFDGEEDVLPDHEFIGNYKDEFYKFWAYNIDGGKGKLLKNDNHYDHIARLASIYNV</sequence>
<dbReference type="PRINTS" id="PR01270">
    <property type="entry name" value="HDASUPER"/>
</dbReference>
<evidence type="ECO:0000259" key="10">
    <source>
        <dbReference type="Pfam" id="PF00850"/>
    </source>
</evidence>
<dbReference type="InterPro" id="IPR000286">
    <property type="entry name" value="HDACs"/>
</dbReference>
<dbReference type="GO" id="GO:0010557">
    <property type="term" value="P:positive regulation of macromolecule biosynthetic process"/>
    <property type="evidence" value="ECO:0007669"/>
    <property type="project" value="UniProtKB-ARBA"/>
</dbReference>
<evidence type="ECO:0000256" key="6">
    <source>
        <dbReference type="ARBA" id="ARBA00022853"/>
    </source>
</evidence>
<dbReference type="EMBL" id="LN890563">
    <property type="protein sequence ID" value="CUS22038.1"/>
    <property type="molecule type" value="Genomic_DNA"/>
</dbReference>
<reference evidence="12" key="1">
    <citation type="submission" date="2015-10" db="EMBL/GenBank/DDBJ databases">
        <authorList>
            <person name="Devillers H."/>
        </authorList>
    </citation>
    <scope>NUCLEOTIDE SEQUENCE [LARGE SCALE GENOMIC DNA]</scope>
</reference>
<keyword evidence="12" id="KW-1185">Reference proteome</keyword>
<proteinExistence type="inferred from homology"/>
<keyword evidence="9" id="KW-0539">Nucleus</keyword>